<geneLocation type="plasmid" evidence="3">
    <name>III</name>
</geneLocation>
<evidence type="ECO:0000313" key="3">
    <source>
        <dbReference type="EMBL" id="CUS06459.1"/>
    </source>
</evidence>
<organism evidence="2 4">
    <name type="scientific">Candidatus Promineifilum breve</name>
    <dbReference type="NCBI Taxonomy" id="1806508"/>
    <lineage>
        <taxon>Bacteria</taxon>
        <taxon>Bacillati</taxon>
        <taxon>Chloroflexota</taxon>
        <taxon>Ardenticatenia</taxon>
        <taxon>Candidatus Promineifilales</taxon>
        <taxon>Candidatus Promineifilaceae</taxon>
        <taxon>Candidatus Promineifilum</taxon>
    </lineage>
</organism>
<dbReference type="AlphaFoldDB" id="A0A160T686"/>
<keyword evidence="1" id="KW-1133">Transmembrane helix</keyword>
<proteinExistence type="predicted"/>
<sequence>MSETTFYLIGIAVLCALIFFSAAKTLGEFTFLVSITLIGGGYVAVLAQAFFGISALWAAVVLTALGMIVGRLSAQRDIPTVEWRARGFHATAMASVFTALAFVTFVTSPLTPGAAYRYVAVAYGLLAAWNWIVALRMAARVMNNYDGRSK</sequence>
<evidence type="ECO:0000256" key="1">
    <source>
        <dbReference type="SAM" id="Phobius"/>
    </source>
</evidence>
<evidence type="ECO:0000313" key="4">
    <source>
        <dbReference type="Proteomes" id="UP000215027"/>
    </source>
</evidence>
<feature type="transmembrane region" description="Helical" evidence="1">
    <location>
        <begin position="118"/>
        <end position="139"/>
    </location>
</feature>
<gene>
    <name evidence="2" type="ORF">CFX0092_A3504</name>
    <name evidence="3" type="ORF">CFX0092_P0059</name>
</gene>
<keyword evidence="3" id="KW-0614">Plasmid</keyword>
<feature type="transmembrane region" description="Helical" evidence="1">
    <location>
        <begin position="86"/>
        <end position="106"/>
    </location>
</feature>
<keyword evidence="1" id="KW-0472">Membrane</keyword>
<evidence type="ECO:0000313" key="2">
    <source>
        <dbReference type="EMBL" id="CUS05382.2"/>
    </source>
</evidence>
<protein>
    <submittedName>
        <fullName evidence="2">Uncharacterized protein</fullName>
    </submittedName>
</protein>
<name>A0A160T686_9CHLR</name>
<dbReference type="KEGG" id="pbf:CFX0092_P0059"/>
<keyword evidence="1" id="KW-0812">Transmembrane</keyword>
<dbReference type="Proteomes" id="UP000215027">
    <property type="component" value="Chromosome I"/>
</dbReference>
<feature type="transmembrane region" description="Helical" evidence="1">
    <location>
        <begin position="56"/>
        <end position="74"/>
    </location>
</feature>
<dbReference type="RefSeq" id="WP_095044604.1">
    <property type="nucleotide sequence ID" value="NZ_LN890655.1"/>
</dbReference>
<dbReference type="Proteomes" id="UP000215027">
    <property type="component" value="Plasmid III"/>
</dbReference>
<feature type="transmembrane region" description="Helical" evidence="1">
    <location>
        <begin position="6"/>
        <end position="22"/>
    </location>
</feature>
<keyword evidence="4" id="KW-1185">Reference proteome</keyword>
<dbReference type="EMBL" id="LN890655">
    <property type="protein sequence ID" value="CUS05382.2"/>
    <property type="molecule type" value="Genomic_DNA"/>
</dbReference>
<accession>A0A160T686</accession>
<feature type="transmembrane region" description="Helical" evidence="1">
    <location>
        <begin position="29"/>
        <end position="50"/>
    </location>
</feature>
<dbReference type="EMBL" id="LN890657">
    <property type="protein sequence ID" value="CUS06459.1"/>
    <property type="molecule type" value="Genomic_DNA"/>
</dbReference>
<reference evidence="2 4" key="2">
    <citation type="submission" date="2016-01" db="EMBL/GenBank/DDBJ databases">
        <authorList>
            <person name="Oliw E.H."/>
        </authorList>
    </citation>
    <scope>NUCLEOTIDE SEQUENCE [LARGE SCALE GENOMIC DNA]</scope>
    <source>
        <strain evidence="2 4">Cfx-K</strain>
        <plasmid evidence="4">Plasmid iii</plasmid>
    </source>
</reference>
<geneLocation type="plasmid" evidence="4">
    <name>iii</name>
</geneLocation>
<dbReference type="KEGG" id="pbf:CFX0092_A3504"/>
<reference evidence="2" key="1">
    <citation type="submission" date="2015-10" db="EMBL/GenBank/DDBJ databases">
        <authorList>
            <person name="Gilbert D.G."/>
        </authorList>
    </citation>
    <scope>NUCLEOTIDE SEQUENCE</scope>
    <source>
        <strain evidence="2">Cfx-K</strain>
    </source>
</reference>